<evidence type="ECO:0000313" key="6">
    <source>
        <dbReference type="EMBL" id="GAA2023851.1"/>
    </source>
</evidence>
<evidence type="ECO:0000256" key="4">
    <source>
        <dbReference type="SAM" id="Phobius"/>
    </source>
</evidence>
<evidence type="ECO:0000256" key="3">
    <source>
        <dbReference type="ARBA" id="ARBA00023012"/>
    </source>
</evidence>
<dbReference type="Pfam" id="PF02518">
    <property type="entry name" value="HATPase_c"/>
    <property type="match status" value="1"/>
</dbReference>
<feature type="transmembrane region" description="Helical" evidence="4">
    <location>
        <begin position="151"/>
        <end position="171"/>
    </location>
</feature>
<accession>A0ABP5FDA7</accession>
<dbReference type="PANTHER" id="PTHR24421">
    <property type="entry name" value="NITRATE/NITRITE SENSOR PROTEIN NARX-RELATED"/>
    <property type="match status" value="1"/>
</dbReference>
<feature type="transmembrane region" description="Helical" evidence="4">
    <location>
        <begin position="46"/>
        <end position="64"/>
    </location>
</feature>
<sequence length="392" mass="40339">MLTGAAARTEVTVARAWAGFRIGSVVVLLAAVAASPPRGARTVPELVLTLVLVADCAVVAGVFLRLGRIAPAWAVLDVVGVVVMVGLSTWPGVMPGPPGQGYLYGFTVVAAPTVGMPAWPPWVTLAGGAGVAFMDFSPALRSGSSYPRWNALPDAVAIVGVALLAALLVRLQRGSAAALDRHRRAAVERASLLARQRERLRQQADLSTHLMATVDALVAGEGIGDPTISGRLREEAAALRRAVAVERWEGGVVGVGGLVEDLRALADDKAAIGLRVGFEAEGDAATETVMAAAAAAMVAAAGEALTNVRKHAGTDRAELRLAVMDAGVSITVADQGQGYDAAATAEGFGQTRSLRQRMADVGGRVDIESAPGAGTQVVLWVPFAGEPGEEQR</sequence>
<proteinExistence type="predicted"/>
<keyword evidence="4" id="KW-0472">Membrane</keyword>
<reference evidence="7" key="1">
    <citation type="journal article" date="2019" name="Int. J. Syst. Evol. Microbiol.">
        <title>The Global Catalogue of Microorganisms (GCM) 10K type strain sequencing project: providing services to taxonomists for standard genome sequencing and annotation.</title>
        <authorList>
            <consortium name="The Broad Institute Genomics Platform"/>
            <consortium name="The Broad Institute Genome Sequencing Center for Infectious Disease"/>
            <person name="Wu L."/>
            <person name="Ma J."/>
        </authorList>
    </citation>
    <scope>NUCLEOTIDE SEQUENCE [LARGE SCALE GENOMIC DNA]</scope>
    <source>
        <strain evidence="7">JCM 16014</strain>
    </source>
</reference>
<keyword evidence="3" id="KW-0902">Two-component regulatory system</keyword>
<dbReference type="InterPro" id="IPR003594">
    <property type="entry name" value="HATPase_dom"/>
</dbReference>
<keyword evidence="2" id="KW-0418">Kinase</keyword>
<evidence type="ECO:0000256" key="1">
    <source>
        <dbReference type="ARBA" id="ARBA00022679"/>
    </source>
</evidence>
<name>A0ABP5FDA7_9ACTN</name>
<organism evidence="6 7">
    <name type="scientific">Catenulispora yoronensis</name>
    <dbReference type="NCBI Taxonomy" id="450799"/>
    <lineage>
        <taxon>Bacteria</taxon>
        <taxon>Bacillati</taxon>
        <taxon>Actinomycetota</taxon>
        <taxon>Actinomycetes</taxon>
        <taxon>Catenulisporales</taxon>
        <taxon>Catenulisporaceae</taxon>
        <taxon>Catenulispora</taxon>
    </lineage>
</organism>
<keyword evidence="4" id="KW-0812">Transmembrane</keyword>
<feature type="transmembrane region" description="Helical" evidence="4">
    <location>
        <begin position="16"/>
        <end position="34"/>
    </location>
</feature>
<keyword evidence="1" id="KW-0808">Transferase</keyword>
<dbReference type="PANTHER" id="PTHR24421:SF61">
    <property type="entry name" value="OXYGEN SENSOR HISTIDINE KINASE NREB"/>
    <property type="match status" value="1"/>
</dbReference>
<feature type="domain" description="Histidine kinase/HSP90-like ATPase" evidence="5">
    <location>
        <begin position="300"/>
        <end position="384"/>
    </location>
</feature>
<dbReference type="Gene3D" id="3.30.565.10">
    <property type="entry name" value="Histidine kinase-like ATPase, C-terminal domain"/>
    <property type="match status" value="1"/>
</dbReference>
<evidence type="ECO:0000259" key="5">
    <source>
        <dbReference type="Pfam" id="PF02518"/>
    </source>
</evidence>
<gene>
    <name evidence="6" type="ORF">GCM10009839_21910</name>
</gene>
<evidence type="ECO:0000313" key="7">
    <source>
        <dbReference type="Proteomes" id="UP001500751"/>
    </source>
</evidence>
<dbReference type="EMBL" id="BAAAQN010000009">
    <property type="protein sequence ID" value="GAA2023851.1"/>
    <property type="molecule type" value="Genomic_DNA"/>
</dbReference>
<dbReference type="CDD" id="cd16917">
    <property type="entry name" value="HATPase_UhpB-NarQ-NarX-like"/>
    <property type="match status" value="1"/>
</dbReference>
<dbReference type="InterPro" id="IPR036890">
    <property type="entry name" value="HATPase_C_sf"/>
</dbReference>
<keyword evidence="7" id="KW-1185">Reference proteome</keyword>
<evidence type="ECO:0000256" key="2">
    <source>
        <dbReference type="ARBA" id="ARBA00022777"/>
    </source>
</evidence>
<keyword evidence="4" id="KW-1133">Transmembrane helix</keyword>
<dbReference type="Proteomes" id="UP001500751">
    <property type="component" value="Unassembled WGS sequence"/>
</dbReference>
<protein>
    <recommendedName>
        <fullName evidence="5">Histidine kinase/HSP90-like ATPase domain-containing protein</fullName>
    </recommendedName>
</protein>
<feature type="transmembrane region" description="Helical" evidence="4">
    <location>
        <begin position="70"/>
        <end position="90"/>
    </location>
</feature>
<dbReference type="SUPFAM" id="SSF55874">
    <property type="entry name" value="ATPase domain of HSP90 chaperone/DNA topoisomerase II/histidine kinase"/>
    <property type="match status" value="1"/>
</dbReference>
<comment type="caution">
    <text evidence="6">The sequence shown here is derived from an EMBL/GenBank/DDBJ whole genome shotgun (WGS) entry which is preliminary data.</text>
</comment>
<dbReference type="InterPro" id="IPR050482">
    <property type="entry name" value="Sensor_HK_TwoCompSys"/>
</dbReference>